<evidence type="ECO:0000256" key="4">
    <source>
        <dbReference type="SAM" id="Coils"/>
    </source>
</evidence>
<dbReference type="Gene3D" id="2.130.10.10">
    <property type="entry name" value="YVTN repeat-like/Quinoprotein amine dehydrogenase"/>
    <property type="match status" value="1"/>
</dbReference>
<dbReference type="PROSITE" id="PS50082">
    <property type="entry name" value="WD_REPEATS_2"/>
    <property type="match status" value="2"/>
</dbReference>
<evidence type="ECO:0000256" key="2">
    <source>
        <dbReference type="ARBA" id="ARBA00022737"/>
    </source>
</evidence>
<gene>
    <name evidence="6" type="ORF">H6G24_01905</name>
</gene>
<keyword evidence="5" id="KW-1133">Transmembrane helix</keyword>
<feature type="coiled-coil region" evidence="4">
    <location>
        <begin position="438"/>
        <end position="465"/>
    </location>
</feature>
<dbReference type="PANTHER" id="PTHR22847:SF637">
    <property type="entry name" value="WD REPEAT DOMAIN 5B"/>
    <property type="match status" value="1"/>
</dbReference>
<dbReference type="PANTHER" id="PTHR22847">
    <property type="entry name" value="WD40 REPEAT PROTEIN"/>
    <property type="match status" value="1"/>
</dbReference>
<dbReference type="SUPFAM" id="SSF50978">
    <property type="entry name" value="WD40 repeat-like"/>
    <property type="match status" value="1"/>
</dbReference>
<evidence type="ECO:0000313" key="6">
    <source>
        <dbReference type="EMBL" id="MBD2194249.1"/>
    </source>
</evidence>
<sequence>MNAIPRPSYEYQVGGSLPVNAPTYVQRQADIELYQALKAGEFCYVLNSRQMGKSSLRVQTMQRLQAEGIACADIDITGIGTADITSEQWYAGVINGIINSLHLYDSFDLDDWWTSHSSLSSVNRFSEFIERVLLNSISQKIVIFVDEIDSVLSLGFNIDDFFALIRKFYNSRATQPEYQRLSFALFGVATPSDLIQDRQRTPFNIGRAIELTGFKLQEAQPLAGGLATKSKNPKLVMEAILEWTGGQPFLTQKICKLILNHDSPIPEDRVAAWVEELVQTKVISNWESQDEPEHLKTIRDRILRSGGQRTGRLLGLYQQILQQEEIADNNSLEQTQLRLSGLVVRRKGKLGVYNRIYAAVFNLNWLEKALADLRPYGEALKAWVDSGYQDESRLLRGQALRDALAWASDKSLIDEDYKFLAASERIDKREIEIALEVKEEEGRILAQANETLNKAQTKAKQQIRIGTILLAVSIVGAIIAGIFAASAIKQAQEAQEGTKLEQTGVSALNQFEKQNQELDALVAAMDGGQRLQELVKDGRPLDLYPASSPILALQTIVDNIRERVQLKGHQGSVNSASFSPDGQRIVTASDDKIAKVWDSNGKLLADLKGHQDLVSSASFSPDGQRILTASDDNTAKVWRVGGLDDLLARGCDWLQDYFVTHPEVRERLKVCR</sequence>
<dbReference type="PROSITE" id="PS50294">
    <property type="entry name" value="WD_REPEATS_REGION"/>
    <property type="match status" value="2"/>
</dbReference>
<dbReference type="InterPro" id="IPR036322">
    <property type="entry name" value="WD40_repeat_dom_sf"/>
</dbReference>
<keyword evidence="5" id="KW-0472">Membrane</keyword>
<evidence type="ECO:0000256" key="1">
    <source>
        <dbReference type="ARBA" id="ARBA00022574"/>
    </source>
</evidence>
<keyword evidence="1 3" id="KW-0853">WD repeat</keyword>
<proteinExistence type="predicted"/>
<organism evidence="6 7">
    <name type="scientific">Calothrix parietina FACHB-288</name>
    <dbReference type="NCBI Taxonomy" id="2692896"/>
    <lineage>
        <taxon>Bacteria</taxon>
        <taxon>Bacillati</taxon>
        <taxon>Cyanobacteriota</taxon>
        <taxon>Cyanophyceae</taxon>
        <taxon>Nostocales</taxon>
        <taxon>Calotrichaceae</taxon>
        <taxon>Calothrix</taxon>
    </lineage>
</organism>
<accession>A0ABR8A319</accession>
<dbReference type="Pfam" id="PF14516">
    <property type="entry name" value="AAA_35"/>
    <property type="match status" value="1"/>
</dbReference>
<name>A0ABR8A319_9CYAN</name>
<keyword evidence="7" id="KW-1185">Reference proteome</keyword>
<dbReference type="InterPro" id="IPR001680">
    <property type="entry name" value="WD40_rpt"/>
</dbReference>
<evidence type="ECO:0000256" key="3">
    <source>
        <dbReference type="PROSITE-ProRule" id="PRU00221"/>
    </source>
</evidence>
<dbReference type="SMART" id="SM00320">
    <property type="entry name" value="WD40"/>
    <property type="match status" value="2"/>
</dbReference>
<feature type="repeat" description="WD" evidence="3">
    <location>
        <begin position="566"/>
        <end position="598"/>
    </location>
</feature>
<dbReference type="InterPro" id="IPR015943">
    <property type="entry name" value="WD40/YVTN_repeat-like_dom_sf"/>
</dbReference>
<feature type="transmembrane region" description="Helical" evidence="5">
    <location>
        <begin position="468"/>
        <end position="488"/>
    </location>
</feature>
<feature type="repeat" description="WD" evidence="3">
    <location>
        <begin position="607"/>
        <end position="640"/>
    </location>
</feature>
<dbReference type="Pfam" id="PF00400">
    <property type="entry name" value="WD40"/>
    <property type="match status" value="2"/>
</dbReference>
<dbReference type="Proteomes" id="UP000658514">
    <property type="component" value="Unassembled WGS sequence"/>
</dbReference>
<reference evidence="6 7" key="1">
    <citation type="journal article" date="2020" name="ISME J.">
        <title>Comparative genomics reveals insights into cyanobacterial evolution and habitat adaptation.</title>
        <authorList>
            <person name="Chen M.Y."/>
            <person name="Teng W.K."/>
            <person name="Zhao L."/>
            <person name="Hu C.X."/>
            <person name="Zhou Y.K."/>
            <person name="Han B.P."/>
            <person name="Song L.R."/>
            <person name="Shu W.S."/>
        </authorList>
    </citation>
    <scope>NUCLEOTIDE SEQUENCE [LARGE SCALE GENOMIC DNA]</scope>
    <source>
        <strain evidence="6 7">FACHB-288</strain>
    </source>
</reference>
<dbReference type="EMBL" id="JACJQH010000002">
    <property type="protein sequence ID" value="MBD2194249.1"/>
    <property type="molecule type" value="Genomic_DNA"/>
</dbReference>
<dbReference type="Gene3D" id="3.40.50.300">
    <property type="entry name" value="P-loop containing nucleotide triphosphate hydrolases"/>
    <property type="match status" value="1"/>
</dbReference>
<keyword evidence="4" id="KW-0175">Coiled coil</keyword>
<dbReference type="SUPFAM" id="SSF52540">
    <property type="entry name" value="P-loop containing nucleoside triphosphate hydrolases"/>
    <property type="match status" value="1"/>
</dbReference>
<comment type="caution">
    <text evidence="6">The sequence shown here is derived from an EMBL/GenBank/DDBJ whole genome shotgun (WGS) entry which is preliminary data.</text>
</comment>
<evidence type="ECO:0000313" key="7">
    <source>
        <dbReference type="Proteomes" id="UP000658514"/>
    </source>
</evidence>
<dbReference type="InterPro" id="IPR027417">
    <property type="entry name" value="P-loop_NTPase"/>
</dbReference>
<keyword evidence="2" id="KW-0677">Repeat</keyword>
<keyword evidence="5" id="KW-0812">Transmembrane</keyword>
<dbReference type="RefSeq" id="WP_190541715.1">
    <property type="nucleotide sequence ID" value="NZ_CAWPNO010000051.1"/>
</dbReference>
<protein>
    <submittedName>
        <fullName evidence="6">AAA-like domain-containing protein</fullName>
    </submittedName>
</protein>
<evidence type="ECO:0000256" key="5">
    <source>
        <dbReference type="SAM" id="Phobius"/>
    </source>
</evidence>